<dbReference type="InterPro" id="IPR013786">
    <property type="entry name" value="AcylCoA_DH/ox_N"/>
</dbReference>
<keyword evidence="5" id="KW-0560">Oxidoreductase</keyword>
<protein>
    <submittedName>
        <fullName evidence="9">Acyl-CoA dehydrogenase family protein</fullName>
    </submittedName>
</protein>
<sequence length="386" mass="43167">MDFGLTEEQRMLVDTVRAFVDAELVPYENEVEKTDEVRPELIQQIHARAQTTGLYAANMPEDLGGGGLDHVAFTLMERELGRTSFALQYAVHRPSNILRACNAEQKERYLLPTIRGERIECLGITEPNAGSDVKSMQTRAVQEGDDFVITGTKHFISYADVADYIILFAASGVEETKRGPRKLITSFLIDKDTPGLTVTKGSRSVSHRGFHHCELVFDNARVNKRQVLGEVHHGFDVANTWLGATRLTVAAQCVGRAQRALEMATQWAATRKQFGQTIGKFQGTSFKLADMATEIECANLIVLQTAWKTEQGTAQDQDYAMAKLFATEMLARVTDQTVQIFGGMGLMEETGVERLWRDARVERIWDGTSEIQRHIISRALLRPLES</sequence>
<evidence type="ECO:0000313" key="10">
    <source>
        <dbReference type="Proteomes" id="UP001230156"/>
    </source>
</evidence>
<dbReference type="InterPro" id="IPR006089">
    <property type="entry name" value="Acyl-CoA_DH_CS"/>
</dbReference>
<feature type="domain" description="Acyl-CoA dehydrogenase/oxidase N-terminal" evidence="8">
    <location>
        <begin position="6"/>
        <end position="117"/>
    </location>
</feature>
<organism evidence="9 10">
    <name type="scientific">Dongia sedimenti</name>
    <dbReference type="NCBI Taxonomy" id="3064282"/>
    <lineage>
        <taxon>Bacteria</taxon>
        <taxon>Pseudomonadati</taxon>
        <taxon>Pseudomonadota</taxon>
        <taxon>Alphaproteobacteria</taxon>
        <taxon>Rhodospirillales</taxon>
        <taxon>Dongiaceae</taxon>
        <taxon>Dongia</taxon>
    </lineage>
</organism>
<evidence type="ECO:0000256" key="5">
    <source>
        <dbReference type="RuleBase" id="RU362125"/>
    </source>
</evidence>
<dbReference type="InterPro" id="IPR046373">
    <property type="entry name" value="Acyl-CoA_Oxase/DH_mid-dom_sf"/>
</dbReference>
<proteinExistence type="inferred from homology"/>
<dbReference type="Gene3D" id="2.40.110.10">
    <property type="entry name" value="Butyryl-CoA Dehydrogenase, subunit A, domain 2"/>
    <property type="match status" value="1"/>
</dbReference>
<dbReference type="InterPro" id="IPR036250">
    <property type="entry name" value="AcylCo_DH-like_C"/>
</dbReference>
<evidence type="ECO:0000259" key="8">
    <source>
        <dbReference type="Pfam" id="PF02771"/>
    </source>
</evidence>
<keyword evidence="10" id="KW-1185">Reference proteome</keyword>
<dbReference type="PROSITE" id="PS00073">
    <property type="entry name" value="ACYL_COA_DH_2"/>
    <property type="match status" value="1"/>
</dbReference>
<dbReference type="InterPro" id="IPR006091">
    <property type="entry name" value="Acyl-CoA_Oxase/DH_mid-dom"/>
</dbReference>
<name>A0ABU0YLX5_9PROT</name>
<dbReference type="Gene3D" id="1.10.540.10">
    <property type="entry name" value="Acyl-CoA dehydrogenase/oxidase, N-terminal domain"/>
    <property type="match status" value="1"/>
</dbReference>
<dbReference type="EMBL" id="JAUYVI010000003">
    <property type="protein sequence ID" value="MDQ7247733.1"/>
    <property type="molecule type" value="Genomic_DNA"/>
</dbReference>
<reference evidence="10" key="1">
    <citation type="submission" date="2023-08" db="EMBL/GenBank/DDBJ databases">
        <title>Rhodospirillaceae gen. nov., a novel taxon isolated from the Yangtze River Yuezi River estuary sludge.</title>
        <authorList>
            <person name="Ruan L."/>
        </authorList>
    </citation>
    <scope>NUCLEOTIDE SEQUENCE [LARGE SCALE GENOMIC DNA]</scope>
    <source>
        <strain evidence="10">R-7</strain>
    </source>
</reference>
<dbReference type="Proteomes" id="UP001230156">
    <property type="component" value="Unassembled WGS sequence"/>
</dbReference>
<dbReference type="Gene3D" id="1.20.140.10">
    <property type="entry name" value="Butyryl-CoA Dehydrogenase, subunit A, domain 3"/>
    <property type="match status" value="1"/>
</dbReference>
<evidence type="ECO:0000313" key="9">
    <source>
        <dbReference type="EMBL" id="MDQ7247733.1"/>
    </source>
</evidence>
<keyword evidence="3 5" id="KW-0285">Flavoprotein</keyword>
<dbReference type="SUPFAM" id="SSF56645">
    <property type="entry name" value="Acyl-CoA dehydrogenase NM domain-like"/>
    <property type="match status" value="1"/>
</dbReference>
<dbReference type="SUPFAM" id="SSF47203">
    <property type="entry name" value="Acyl-CoA dehydrogenase C-terminal domain-like"/>
    <property type="match status" value="1"/>
</dbReference>
<evidence type="ECO:0000256" key="2">
    <source>
        <dbReference type="ARBA" id="ARBA00009347"/>
    </source>
</evidence>
<dbReference type="Pfam" id="PF00441">
    <property type="entry name" value="Acyl-CoA_dh_1"/>
    <property type="match status" value="1"/>
</dbReference>
<comment type="cofactor">
    <cofactor evidence="1 5">
        <name>FAD</name>
        <dbReference type="ChEBI" id="CHEBI:57692"/>
    </cofactor>
</comment>
<feature type="domain" description="Acyl-CoA dehydrogenase/oxidase C-terminal" evidence="6">
    <location>
        <begin position="233"/>
        <end position="381"/>
    </location>
</feature>
<evidence type="ECO:0000256" key="4">
    <source>
        <dbReference type="ARBA" id="ARBA00022827"/>
    </source>
</evidence>
<dbReference type="InterPro" id="IPR037069">
    <property type="entry name" value="AcylCoA_DH/ox_N_sf"/>
</dbReference>
<dbReference type="InterPro" id="IPR009100">
    <property type="entry name" value="AcylCoA_DH/oxidase_NM_dom_sf"/>
</dbReference>
<comment type="similarity">
    <text evidence="2 5">Belongs to the acyl-CoA dehydrogenase family.</text>
</comment>
<dbReference type="PANTHER" id="PTHR43884">
    <property type="entry name" value="ACYL-COA DEHYDROGENASE"/>
    <property type="match status" value="1"/>
</dbReference>
<keyword evidence="4 5" id="KW-0274">FAD</keyword>
<evidence type="ECO:0000259" key="7">
    <source>
        <dbReference type="Pfam" id="PF02770"/>
    </source>
</evidence>
<accession>A0ABU0YLX5</accession>
<dbReference type="PANTHER" id="PTHR43884:SF40">
    <property type="entry name" value="ACYL-COA DEHYDROGENASE"/>
    <property type="match status" value="1"/>
</dbReference>
<dbReference type="Pfam" id="PF02771">
    <property type="entry name" value="Acyl-CoA_dh_N"/>
    <property type="match status" value="1"/>
</dbReference>
<gene>
    <name evidence="9" type="ORF">Q8A70_08645</name>
</gene>
<dbReference type="InterPro" id="IPR009075">
    <property type="entry name" value="AcylCo_DH/oxidase_C"/>
</dbReference>
<evidence type="ECO:0000259" key="6">
    <source>
        <dbReference type="Pfam" id="PF00441"/>
    </source>
</evidence>
<evidence type="ECO:0000256" key="3">
    <source>
        <dbReference type="ARBA" id="ARBA00022630"/>
    </source>
</evidence>
<feature type="domain" description="Acyl-CoA oxidase/dehydrogenase middle" evidence="7">
    <location>
        <begin position="121"/>
        <end position="219"/>
    </location>
</feature>
<dbReference type="RefSeq" id="WP_379955167.1">
    <property type="nucleotide sequence ID" value="NZ_JAUYVI010000003.1"/>
</dbReference>
<evidence type="ECO:0000256" key="1">
    <source>
        <dbReference type="ARBA" id="ARBA00001974"/>
    </source>
</evidence>
<comment type="caution">
    <text evidence="9">The sequence shown here is derived from an EMBL/GenBank/DDBJ whole genome shotgun (WGS) entry which is preliminary data.</text>
</comment>
<dbReference type="Pfam" id="PF02770">
    <property type="entry name" value="Acyl-CoA_dh_M"/>
    <property type="match status" value="1"/>
</dbReference>
<dbReference type="PROSITE" id="PS00072">
    <property type="entry name" value="ACYL_COA_DH_1"/>
    <property type="match status" value="1"/>
</dbReference>